<feature type="region of interest" description="Disordered" evidence="1">
    <location>
        <begin position="73"/>
        <end position="97"/>
    </location>
</feature>
<reference evidence="2 3" key="1">
    <citation type="submission" date="2015-04" db="EMBL/GenBank/DDBJ databases">
        <title>Draft genome of the roundworm Trichinella nativa.</title>
        <authorList>
            <person name="Mitreva M."/>
        </authorList>
    </citation>
    <scope>NUCLEOTIDE SEQUENCE [LARGE SCALE GENOMIC DNA]</scope>
    <source>
        <strain evidence="2 3">ISS45</strain>
    </source>
</reference>
<comment type="caution">
    <text evidence="2">The sequence shown here is derived from an EMBL/GenBank/DDBJ whole genome shotgun (WGS) entry which is preliminary data.</text>
</comment>
<evidence type="ECO:0000256" key="1">
    <source>
        <dbReference type="SAM" id="MobiDB-lite"/>
    </source>
</evidence>
<evidence type="ECO:0000313" key="3">
    <source>
        <dbReference type="Proteomes" id="UP000243006"/>
    </source>
</evidence>
<dbReference type="Proteomes" id="UP000243006">
    <property type="component" value="Unassembled WGS sequence"/>
</dbReference>
<dbReference type="EMBL" id="LVZM01000751">
    <property type="protein sequence ID" value="OUC49568.1"/>
    <property type="molecule type" value="Genomic_DNA"/>
</dbReference>
<dbReference type="AlphaFoldDB" id="A0A1Y3F2N0"/>
<accession>A0A1Y3F2N0</accession>
<feature type="compositionally biased region" description="Polar residues" evidence="1">
    <location>
        <begin position="73"/>
        <end position="88"/>
    </location>
</feature>
<protein>
    <submittedName>
        <fullName evidence="2">Uncharacterized protein</fullName>
    </submittedName>
</protein>
<evidence type="ECO:0000313" key="2">
    <source>
        <dbReference type="EMBL" id="OUC49568.1"/>
    </source>
</evidence>
<gene>
    <name evidence="2" type="ORF">D917_05266</name>
</gene>
<proteinExistence type="predicted"/>
<organism evidence="2 3">
    <name type="scientific">Trichinella nativa</name>
    <dbReference type="NCBI Taxonomy" id="6335"/>
    <lineage>
        <taxon>Eukaryota</taxon>
        <taxon>Metazoa</taxon>
        <taxon>Ecdysozoa</taxon>
        <taxon>Nematoda</taxon>
        <taxon>Enoplea</taxon>
        <taxon>Dorylaimia</taxon>
        <taxon>Trichinellida</taxon>
        <taxon>Trichinellidae</taxon>
        <taxon>Trichinella</taxon>
    </lineage>
</organism>
<sequence>MLFLLPPLMQQSKNSKTISFSDQKKINTTTTSPLAATAAAAVVRVTYSHGVAAKHHELCIQSLKCAHKTRRTLFSSSNQTQPSNQASEQGERAYYYY</sequence>
<name>A0A1Y3F2N0_9BILA</name>